<keyword evidence="3 7" id="KW-0547">Nucleotide-binding</keyword>
<feature type="binding site" evidence="7">
    <location>
        <position position="132"/>
    </location>
    <ligand>
        <name>ATP</name>
        <dbReference type="ChEBI" id="CHEBI:30616"/>
    </ligand>
</feature>
<evidence type="ECO:0000256" key="2">
    <source>
        <dbReference type="ARBA" id="ARBA00022679"/>
    </source>
</evidence>
<feature type="binding site" evidence="7">
    <location>
        <begin position="189"/>
        <end position="193"/>
    </location>
    <ligand>
        <name>ATP</name>
        <dbReference type="ChEBI" id="CHEBI:30616"/>
    </ligand>
</feature>
<feature type="binding site" evidence="7">
    <location>
        <begin position="840"/>
        <end position="844"/>
    </location>
    <ligand>
        <name>ATP</name>
        <dbReference type="ChEBI" id="CHEBI:30616"/>
    </ligand>
</feature>
<feature type="binding site" evidence="7">
    <location>
        <begin position="13"/>
        <end position="17"/>
    </location>
    <ligand>
        <name>ATP</name>
        <dbReference type="ChEBI" id="CHEBI:30616"/>
    </ligand>
</feature>
<evidence type="ECO:0000256" key="7">
    <source>
        <dbReference type="PROSITE-ProRule" id="PRU00843"/>
    </source>
</evidence>
<evidence type="ECO:0000259" key="8">
    <source>
        <dbReference type="PROSITE" id="PS51509"/>
    </source>
</evidence>
<dbReference type="PROSITE" id="PS51509">
    <property type="entry name" value="PHOSPHAGEN_KINASE_N"/>
    <property type="match status" value="2"/>
</dbReference>
<organism evidence="10 11">
    <name type="scientific">Polarella glacialis</name>
    <name type="common">Dinoflagellate</name>
    <dbReference type="NCBI Taxonomy" id="89957"/>
    <lineage>
        <taxon>Eukaryota</taxon>
        <taxon>Sar</taxon>
        <taxon>Alveolata</taxon>
        <taxon>Dinophyceae</taxon>
        <taxon>Suessiales</taxon>
        <taxon>Suessiaceae</taxon>
        <taxon>Polarella</taxon>
    </lineage>
</organism>
<dbReference type="InterPro" id="IPR036802">
    <property type="entry name" value="ATP-guanido_PTrfase_N_sf"/>
</dbReference>
<comment type="similarity">
    <text evidence="1 6">Belongs to the ATP:guanido phosphotransferase family.</text>
</comment>
<dbReference type="GO" id="GO:0004111">
    <property type="term" value="F:creatine kinase activity"/>
    <property type="evidence" value="ECO:0007669"/>
    <property type="project" value="InterPro"/>
</dbReference>
<feature type="binding site" evidence="7">
    <location>
        <begin position="602"/>
        <end position="606"/>
    </location>
    <ligand>
        <name>ATP</name>
        <dbReference type="ChEBI" id="CHEBI:30616"/>
    </ligand>
</feature>
<feature type="binding site" evidence="7">
    <location>
        <position position="546"/>
    </location>
    <ligand>
        <name>ATP</name>
        <dbReference type="ChEBI" id="CHEBI:30616"/>
    </ligand>
</feature>
<keyword evidence="2 7" id="KW-0808">Transferase</keyword>
<evidence type="ECO:0000256" key="4">
    <source>
        <dbReference type="ARBA" id="ARBA00022777"/>
    </source>
</evidence>
<dbReference type="GO" id="GO:0005615">
    <property type="term" value="C:extracellular space"/>
    <property type="evidence" value="ECO:0007669"/>
    <property type="project" value="TreeGrafter"/>
</dbReference>
<feature type="domain" description="Phosphagen kinase N-terminal" evidence="8">
    <location>
        <begin position="719"/>
        <end position="807"/>
    </location>
</feature>
<proteinExistence type="inferred from homology"/>
<dbReference type="PROSITE" id="PS51510">
    <property type="entry name" value="PHOSPHAGEN_KINASE_C"/>
    <property type="match status" value="3"/>
</dbReference>
<feature type="non-terminal residue" evidence="10">
    <location>
        <position position="917"/>
    </location>
</feature>
<evidence type="ECO:0000313" key="10">
    <source>
        <dbReference type="EMBL" id="CAE8735784.1"/>
    </source>
</evidence>
<evidence type="ECO:0000256" key="5">
    <source>
        <dbReference type="ARBA" id="ARBA00022840"/>
    </source>
</evidence>
<dbReference type="Gene3D" id="3.30.590.10">
    <property type="entry name" value="Glutamine synthetase/guanido kinase, catalytic domain"/>
    <property type="match status" value="3"/>
</dbReference>
<dbReference type="InterPro" id="IPR000749">
    <property type="entry name" value="ATP-guanido_PTrfase"/>
</dbReference>
<name>A0A813LM48_POLGL</name>
<sequence>AALPPLAGGHVISVQVCCSRNVSGFRMPAAVQPEERNEVERILVSSLLGIQDELCSGSYHPLRGSSSYLPQPGGMPTYLQRQLQTERLLLPEPETALLLSSGFGRHWPEARGVFLHEDKGLFAWVNEVDHLRICCRSTTEPDIEKVFRRLTRAESAVASNLEASGHRFASSESIGFLTSCPASAGNGMQASAVLRLPFLTSSDVRMTHLCKTLGVLNSRRTARHHEDHEHLEIPDWEIFASRSCGLSGEAMVASLAEALRKLVELEVRLEAGEVIDFSTVLTPAKPAVVASPATATLTLGHEALIEGFPREVCPDVMPEISHRHSIAAEVLRSNPSIYATLKDKRTLSGVPFATCIKSCFDNFGHPMIKMVGAAAGDASCYDTFRELFDPIIRQRHPSCDLAKGHTTDLDWTKVSDDVLDPTGQRAVRVRARVFRNLSGIRMAPACSADERQAVESVVVQALAAMTGDLQGDYLPLMGSDSYVPKPGGMSAAEEDDLRAVDVLFEEPDSSVLISSGCARDWPDARGVFVNDQRSLSVAVNEAEHVRLTITEKGCDLKRAFGTLCRALTAFEASLGSQGYSFASSDRLGFLGSCPSQLGSCLAVSVAIHIPLLSAQPRFRALCKRLNLQAHLAANTGPWDGIWEVTNSVRLHSTEVEQVNSVISACQALLDLEARLERGEPVEVDQGGEELLAKQQAKPFAQLTLAEIPGLGDSEVDGFPTDVCPKQMPSLAGHYSLAAQVLQNDPSVYDRLRQLKTQKGVSFAKCIKPGMDNKGHRMVRAIGAVAGDAECYSLFADLFMPIAAARQAPADSPEGSRLASSLQECKVCVGALDASGQFAVSSRVKVSRNLEEFAFPSAMTREDRRSVEQIAAKVLCQLTDGAGEYLPLEASPSFASRPSGMTAQEVKSLGSEGLLGFV</sequence>
<feature type="binding site" evidence="7">
    <location>
        <begin position="630"/>
        <end position="635"/>
    </location>
    <ligand>
        <name>ATP</name>
        <dbReference type="ChEBI" id="CHEBI:30616"/>
    </ligand>
</feature>
<dbReference type="GO" id="GO:0005524">
    <property type="term" value="F:ATP binding"/>
    <property type="evidence" value="ECO:0007669"/>
    <property type="project" value="UniProtKB-UniRule"/>
</dbReference>
<dbReference type="GO" id="GO:0046314">
    <property type="term" value="P:phosphocreatine biosynthetic process"/>
    <property type="evidence" value="ECO:0007669"/>
    <property type="project" value="InterPro"/>
</dbReference>
<accession>A0A813LM48</accession>
<comment type="caution">
    <text evidence="10">The sequence shown here is derived from an EMBL/GenBank/DDBJ whole genome shotgun (WGS) entry which is preliminary data.</text>
</comment>
<keyword evidence="4 7" id="KW-0418">Kinase</keyword>
<keyword evidence="5 7" id="KW-0067">ATP-binding</keyword>
<dbReference type="EMBL" id="CAJNNW010036589">
    <property type="protein sequence ID" value="CAE8735784.1"/>
    <property type="molecule type" value="Genomic_DNA"/>
</dbReference>
<dbReference type="SUPFAM" id="SSF48034">
    <property type="entry name" value="Guanido kinase N-terminal domain"/>
    <property type="match status" value="2"/>
</dbReference>
<dbReference type="Pfam" id="PF02807">
    <property type="entry name" value="ATP-gua_PtransN"/>
    <property type="match status" value="2"/>
</dbReference>
<dbReference type="InterPro" id="IPR022413">
    <property type="entry name" value="ATP-guanido_PTrfase_N"/>
</dbReference>
<evidence type="ECO:0000259" key="9">
    <source>
        <dbReference type="PROSITE" id="PS51510"/>
    </source>
</evidence>
<evidence type="ECO:0000256" key="1">
    <source>
        <dbReference type="ARBA" id="ARBA00006798"/>
    </source>
</evidence>
<dbReference type="Pfam" id="PF00217">
    <property type="entry name" value="ATP-gua_Ptrans"/>
    <property type="match status" value="2"/>
</dbReference>
<feature type="domain" description="Phosphagen kinase N-terminal" evidence="8">
    <location>
        <begin position="309"/>
        <end position="397"/>
    </location>
</feature>
<feature type="domain" description="Phosphagen kinase C-terminal" evidence="9">
    <location>
        <begin position="837"/>
        <end position="917"/>
    </location>
</feature>
<dbReference type="PANTHER" id="PTHR11547">
    <property type="entry name" value="ARGININE OR CREATINE KINASE"/>
    <property type="match status" value="1"/>
</dbReference>
<feature type="binding site" evidence="7">
    <location>
        <begin position="428"/>
        <end position="432"/>
    </location>
    <ligand>
        <name>ATP</name>
        <dbReference type="ChEBI" id="CHEBI:30616"/>
    </ligand>
</feature>
<comment type="caution">
    <text evidence="7">Lacks conserved residue(s) required for the propagation of feature annotation.</text>
</comment>
<evidence type="ECO:0000256" key="6">
    <source>
        <dbReference type="PROSITE-ProRule" id="PRU00842"/>
    </source>
</evidence>
<reference evidence="10" key="1">
    <citation type="submission" date="2021-02" db="EMBL/GenBank/DDBJ databases">
        <authorList>
            <person name="Dougan E. K."/>
            <person name="Rhodes N."/>
            <person name="Thang M."/>
            <person name="Chan C."/>
        </authorList>
    </citation>
    <scope>NUCLEOTIDE SEQUENCE</scope>
</reference>
<feature type="binding site" evidence="7">
    <location>
        <begin position="221"/>
        <end position="226"/>
    </location>
    <ligand>
        <name>ATP</name>
        <dbReference type="ChEBI" id="CHEBI:30616"/>
    </ligand>
</feature>
<evidence type="ECO:0000256" key="3">
    <source>
        <dbReference type="ARBA" id="ARBA00022741"/>
    </source>
</evidence>
<feature type="domain" description="Phosphagen kinase C-terminal" evidence="9">
    <location>
        <begin position="425"/>
        <end position="675"/>
    </location>
</feature>
<feature type="domain" description="Phosphagen kinase C-terminal" evidence="9">
    <location>
        <begin position="10"/>
        <end position="269"/>
    </location>
</feature>
<dbReference type="InterPro" id="IPR022414">
    <property type="entry name" value="ATP-guanido_PTrfase_cat"/>
</dbReference>
<dbReference type="SUPFAM" id="SSF55931">
    <property type="entry name" value="Glutamine synthetase/guanido kinase"/>
    <property type="match status" value="3"/>
</dbReference>
<gene>
    <name evidence="10" type="ORF">PGLA2088_LOCUS48022</name>
</gene>
<evidence type="ECO:0000313" key="11">
    <source>
        <dbReference type="Proteomes" id="UP000626109"/>
    </source>
</evidence>
<protein>
    <recommendedName>
        <fullName evidence="12">Creatine kinase</fullName>
    </recommendedName>
</protein>
<dbReference type="InterPro" id="IPR014746">
    <property type="entry name" value="Gln_synth/guanido_kin_cat_dom"/>
</dbReference>
<evidence type="ECO:0008006" key="12">
    <source>
        <dbReference type="Google" id="ProtNLM"/>
    </source>
</evidence>
<dbReference type="Proteomes" id="UP000626109">
    <property type="component" value="Unassembled WGS sequence"/>
</dbReference>
<dbReference type="Gene3D" id="1.10.135.10">
    <property type="entry name" value="ATP:guanido phosphotransferase, N-terminal domain"/>
    <property type="match status" value="2"/>
</dbReference>
<dbReference type="PANTHER" id="PTHR11547:SF38">
    <property type="entry name" value="ARGININE KINASE 1-RELATED"/>
    <property type="match status" value="1"/>
</dbReference>
<dbReference type="AlphaFoldDB" id="A0A813LM48"/>